<evidence type="ECO:0000313" key="2">
    <source>
        <dbReference type="EMBL" id="GBP95783.1"/>
    </source>
</evidence>
<dbReference type="AlphaFoldDB" id="A0A4C2A8W9"/>
<gene>
    <name evidence="2" type="primary">rg</name>
    <name evidence="2" type="ORF">EVAR_70999_1</name>
</gene>
<dbReference type="STRING" id="151549.A0A4C2A8W9"/>
<dbReference type="OrthoDB" id="26681at2759"/>
<organism evidence="2 3">
    <name type="scientific">Eumeta variegata</name>
    <name type="common">Bagworm moth</name>
    <name type="synonym">Eumeta japonica</name>
    <dbReference type="NCBI Taxonomy" id="151549"/>
    <lineage>
        <taxon>Eukaryota</taxon>
        <taxon>Metazoa</taxon>
        <taxon>Ecdysozoa</taxon>
        <taxon>Arthropoda</taxon>
        <taxon>Hexapoda</taxon>
        <taxon>Insecta</taxon>
        <taxon>Pterygota</taxon>
        <taxon>Neoptera</taxon>
        <taxon>Endopterygota</taxon>
        <taxon>Lepidoptera</taxon>
        <taxon>Glossata</taxon>
        <taxon>Ditrysia</taxon>
        <taxon>Tineoidea</taxon>
        <taxon>Psychidae</taxon>
        <taxon>Oiketicinae</taxon>
        <taxon>Eumeta</taxon>
    </lineage>
</organism>
<accession>A0A4C2A8W9</accession>
<protein>
    <submittedName>
        <fullName evidence="2">Neurobeachin</fullName>
    </submittedName>
</protein>
<sequence>MKTLFRGLDCVKLTEKRVFSATFTRQPGGRLGPRLLIDNSETPTDGRGVHRPTTLLLLSPFASHTTLRFVAASGAASANLFKCTKPRTRDRHSWRSFPWSGRIESPFDKCYIGATELDEERVFCGQMAAVYLFGEALTTHQICAMHRLGPGYRLPRATCANCRISQFRFDNECNISLPENHKRVSEQGAAVELADPDAPPLTDPSEHPSDTVPSPPFAAPSAEIVPTPASFPDDDVQPEPAKAVPDADSGGVLVKEDATPRGRKLAEQAREVAAAHASLLVDIEACKRVSMTRRCLRLLERHLELFVCAAIIRSATHAHALCF</sequence>
<feature type="region of interest" description="Disordered" evidence="1">
    <location>
        <begin position="194"/>
        <end position="260"/>
    </location>
</feature>
<evidence type="ECO:0000256" key="1">
    <source>
        <dbReference type="SAM" id="MobiDB-lite"/>
    </source>
</evidence>
<comment type="caution">
    <text evidence="2">The sequence shown here is derived from an EMBL/GenBank/DDBJ whole genome shotgun (WGS) entry which is preliminary data.</text>
</comment>
<reference evidence="2 3" key="1">
    <citation type="journal article" date="2019" name="Commun. Biol.">
        <title>The bagworm genome reveals a unique fibroin gene that provides high tensile strength.</title>
        <authorList>
            <person name="Kono N."/>
            <person name="Nakamura H."/>
            <person name="Ohtoshi R."/>
            <person name="Tomita M."/>
            <person name="Numata K."/>
            <person name="Arakawa K."/>
        </authorList>
    </citation>
    <scope>NUCLEOTIDE SEQUENCE [LARGE SCALE GENOMIC DNA]</scope>
</reference>
<evidence type="ECO:0000313" key="3">
    <source>
        <dbReference type="Proteomes" id="UP000299102"/>
    </source>
</evidence>
<dbReference type="Proteomes" id="UP000299102">
    <property type="component" value="Unassembled WGS sequence"/>
</dbReference>
<proteinExistence type="predicted"/>
<dbReference type="EMBL" id="BGZK01002681">
    <property type="protein sequence ID" value="GBP95783.1"/>
    <property type="molecule type" value="Genomic_DNA"/>
</dbReference>
<name>A0A4C2A8W9_EUMVA</name>
<keyword evidence="3" id="KW-1185">Reference proteome</keyword>